<accession>A0A6J4HPM8</accession>
<dbReference type="AlphaFoldDB" id="A0A6J4HPM8"/>
<name>A0A6J4HPM8_9PROT</name>
<proteinExistence type="predicted"/>
<sequence length="48" mass="4571">GSGGVGANAPWTAATCAASSWAAAAGRAPAPSCCGLWPSTRRRPEAGG</sequence>
<feature type="non-terminal residue" evidence="1">
    <location>
        <position position="48"/>
    </location>
</feature>
<protein>
    <submittedName>
        <fullName evidence="1">Uncharacterized protein</fullName>
    </submittedName>
</protein>
<gene>
    <name evidence="1" type="ORF">AVDCRST_MAG27-807</name>
</gene>
<evidence type="ECO:0000313" key="1">
    <source>
        <dbReference type="EMBL" id="CAA9228379.1"/>
    </source>
</evidence>
<organism evidence="1">
    <name type="scientific">uncultured Craurococcus sp</name>
    <dbReference type="NCBI Taxonomy" id="1135998"/>
    <lineage>
        <taxon>Bacteria</taxon>
        <taxon>Pseudomonadati</taxon>
        <taxon>Pseudomonadota</taxon>
        <taxon>Alphaproteobacteria</taxon>
        <taxon>Acetobacterales</taxon>
        <taxon>Acetobacteraceae</taxon>
        <taxon>Craurococcus</taxon>
        <taxon>environmental samples</taxon>
    </lineage>
</organism>
<feature type="non-terminal residue" evidence="1">
    <location>
        <position position="1"/>
    </location>
</feature>
<reference evidence="1" key="1">
    <citation type="submission" date="2020-02" db="EMBL/GenBank/DDBJ databases">
        <authorList>
            <person name="Meier V. D."/>
        </authorList>
    </citation>
    <scope>NUCLEOTIDE SEQUENCE</scope>
    <source>
        <strain evidence="1">AVDCRST_MAG27</strain>
    </source>
</reference>
<dbReference type="EMBL" id="CADCTD010000032">
    <property type="protein sequence ID" value="CAA9228379.1"/>
    <property type="molecule type" value="Genomic_DNA"/>
</dbReference>